<keyword evidence="3" id="KW-1185">Reference proteome</keyword>
<feature type="domain" description="Helix-turn-helix" evidence="1">
    <location>
        <begin position="28"/>
        <end position="84"/>
    </location>
</feature>
<dbReference type="InterPro" id="IPR041657">
    <property type="entry name" value="HTH_17"/>
</dbReference>
<dbReference type="SUPFAM" id="SSF46955">
    <property type="entry name" value="Putative DNA-binding domain"/>
    <property type="match status" value="1"/>
</dbReference>
<evidence type="ECO:0000313" key="2">
    <source>
        <dbReference type="EMBL" id="UPL13050.1"/>
    </source>
</evidence>
<protein>
    <submittedName>
        <fullName evidence="2">Helix-turn-helix domain-containing protein</fullName>
    </submittedName>
</protein>
<dbReference type="Pfam" id="PF12728">
    <property type="entry name" value="HTH_17"/>
    <property type="match status" value="1"/>
</dbReference>
<dbReference type="RefSeq" id="WP_247956492.1">
    <property type="nucleotide sequence ID" value="NZ_CP078077.1"/>
</dbReference>
<accession>A0ABY4IJW3</accession>
<gene>
    <name evidence="2" type="ORF">KV396_00435</name>
</gene>
<reference evidence="2 3" key="1">
    <citation type="submission" date="2021-06" db="EMBL/GenBank/DDBJ databases">
        <title>Genome-based taxonomic framework of Microbacterium strains isolated from marine environment, the description of four new species and reclassification of four preexisting species.</title>
        <authorList>
            <person name="Lee S.D."/>
            <person name="Kim S.-M."/>
            <person name="Byeon Y.-S."/>
            <person name="Yang H.L."/>
            <person name="Kim I.S."/>
        </authorList>
    </citation>
    <scope>NUCLEOTIDE SEQUENCE [LARGE SCALE GENOMIC DNA]</scope>
    <source>
        <strain evidence="2 3">SSW1-36</strain>
    </source>
</reference>
<evidence type="ECO:0000313" key="3">
    <source>
        <dbReference type="Proteomes" id="UP000831963"/>
    </source>
</evidence>
<dbReference type="Proteomes" id="UP000831963">
    <property type="component" value="Chromosome"/>
</dbReference>
<evidence type="ECO:0000259" key="1">
    <source>
        <dbReference type="Pfam" id="PF12728"/>
    </source>
</evidence>
<sequence>MSTIAFPVATADAPLEAPEGFEQMPMIMSPKALAEILEVSTKTLERWRDARSRGDEVGPVWHKLPGSSLIRYSRADVIEWFAACRESEAAS</sequence>
<proteinExistence type="predicted"/>
<organism evidence="2 3">
    <name type="scientific">Microbacterium galbinum</name>
    <dbReference type="NCBI Taxonomy" id="2851646"/>
    <lineage>
        <taxon>Bacteria</taxon>
        <taxon>Bacillati</taxon>
        <taxon>Actinomycetota</taxon>
        <taxon>Actinomycetes</taxon>
        <taxon>Micrococcales</taxon>
        <taxon>Microbacteriaceae</taxon>
        <taxon>Microbacterium</taxon>
    </lineage>
</organism>
<name>A0ABY4IJW3_9MICO</name>
<dbReference type="InterPro" id="IPR009061">
    <property type="entry name" value="DNA-bd_dom_put_sf"/>
</dbReference>
<dbReference type="EMBL" id="CP078077">
    <property type="protein sequence ID" value="UPL13050.1"/>
    <property type="molecule type" value="Genomic_DNA"/>
</dbReference>